<name>A0A9W6D350_9BACT</name>
<protein>
    <recommendedName>
        <fullName evidence="4">Trehalose 6-phosphate phosphatase</fullName>
        <ecNumber evidence="4">3.1.3.12</ecNumber>
    </recommendedName>
</protein>
<evidence type="ECO:0000256" key="4">
    <source>
        <dbReference type="RuleBase" id="RU361117"/>
    </source>
</evidence>
<organism evidence="5 6">
    <name type="scientific">Desulforhabdus amnigena</name>
    <dbReference type="NCBI Taxonomy" id="40218"/>
    <lineage>
        <taxon>Bacteria</taxon>
        <taxon>Pseudomonadati</taxon>
        <taxon>Thermodesulfobacteriota</taxon>
        <taxon>Syntrophobacteria</taxon>
        <taxon>Syntrophobacterales</taxon>
        <taxon>Syntrophobacteraceae</taxon>
        <taxon>Desulforhabdus</taxon>
    </lineage>
</organism>
<comment type="cofactor">
    <cofactor evidence="4">
        <name>Mg(2+)</name>
        <dbReference type="ChEBI" id="CHEBI:18420"/>
    </cofactor>
</comment>
<dbReference type="GO" id="GO:0005992">
    <property type="term" value="P:trehalose biosynthetic process"/>
    <property type="evidence" value="ECO:0007669"/>
    <property type="project" value="InterPro"/>
</dbReference>
<dbReference type="EMBL" id="BSDR01000001">
    <property type="protein sequence ID" value="GLI34408.1"/>
    <property type="molecule type" value="Genomic_DNA"/>
</dbReference>
<dbReference type="EC" id="3.1.3.12" evidence="4"/>
<comment type="similarity">
    <text evidence="2 4">Belongs to the trehalose phosphatase family.</text>
</comment>
<evidence type="ECO:0000313" key="5">
    <source>
        <dbReference type="EMBL" id="GLI34408.1"/>
    </source>
</evidence>
<proteinExistence type="inferred from homology"/>
<comment type="function">
    <text evidence="4">Removes the phosphate from trehalose 6-phosphate to produce free trehalose.</text>
</comment>
<keyword evidence="3 4" id="KW-0378">Hydrolase</keyword>
<dbReference type="NCBIfam" id="TIGR00685">
    <property type="entry name" value="T6PP"/>
    <property type="match status" value="1"/>
</dbReference>
<accession>A0A9W6D350</accession>
<dbReference type="PANTHER" id="PTHR43768:SF3">
    <property type="entry name" value="TREHALOSE 6-PHOSPHATE PHOSPHATASE"/>
    <property type="match status" value="1"/>
</dbReference>
<evidence type="ECO:0000256" key="2">
    <source>
        <dbReference type="ARBA" id="ARBA00008770"/>
    </source>
</evidence>
<comment type="catalytic activity">
    <reaction evidence="4">
        <text>alpha,alpha-trehalose 6-phosphate + H2O = alpha,alpha-trehalose + phosphate</text>
        <dbReference type="Rhea" id="RHEA:23420"/>
        <dbReference type="ChEBI" id="CHEBI:15377"/>
        <dbReference type="ChEBI" id="CHEBI:16551"/>
        <dbReference type="ChEBI" id="CHEBI:43474"/>
        <dbReference type="ChEBI" id="CHEBI:58429"/>
        <dbReference type="EC" id="3.1.3.12"/>
    </reaction>
</comment>
<keyword evidence="4" id="KW-0479">Metal-binding</keyword>
<dbReference type="NCBIfam" id="TIGR01484">
    <property type="entry name" value="HAD-SF-IIB"/>
    <property type="match status" value="1"/>
</dbReference>
<keyword evidence="6" id="KW-1185">Reference proteome</keyword>
<gene>
    <name evidence="5" type="ORF">DAMNIGENAA_18410</name>
</gene>
<dbReference type="GO" id="GO:0046872">
    <property type="term" value="F:metal ion binding"/>
    <property type="evidence" value="ECO:0007669"/>
    <property type="project" value="UniProtKB-KW"/>
</dbReference>
<dbReference type="GO" id="GO:0004805">
    <property type="term" value="F:trehalose-phosphatase activity"/>
    <property type="evidence" value="ECO:0007669"/>
    <property type="project" value="UniProtKB-EC"/>
</dbReference>
<dbReference type="Pfam" id="PF02358">
    <property type="entry name" value="Trehalose_PPase"/>
    <property type="match status" value="1"/>
</dbReference>
<comment type="caution">
    <text evidence="5">The sequence shown here is derived from an EMBL/GenBank/DDBJ whole genome shotgun (WGS) entry which is preliminary data.</text>
</comment>
<dbReference type="InterPro" id="IPR003337">
    <property type="entry name" value="Trehalose_PPase"/>
</dbReference>
<evidence type="ECO:0000256" key="1">
    <source>
        <dbReference type="ARBA" id="ARBA00005199"/>
    </source>
</evidence>
<dbReference type="InterPro" id="IPR036412">
    <property type="entry name" value="HAD-like_sf"/>
</dbReference>
<evidence type="ECO:0000256" key="3">
    <source>
        <dbReference type="ARBA" id="ARBA00022801"/>
    </source>
</evidence>
<reference evidence="5" key="1">
    <citation type="submission" date="2022-12" db="EMBL/GenBank/DDBJ databases">
        <title>Reference genome sequencing for broad-spectrum identification of bacterial and archaeal isolates by mass spectrometry.</title>
        <authorList>
            <person name="Sekiguchi Y."/>
            <person name="Tourlousse D.M."/>
        </authorList>
    </citation>
    <scope>NUCLEOTIDE SEQUENCE</scope>
    <source>
        <strain evidence="5">ASRB1</strain>
    </source>
</reference>
<dbReference type="PANTHER" id="PTHR43768">
    <property type="entry name" value="TREHALOSE 6-PHOSPHATE PHOSPHATASE"/>
    <property type="match status" value="1"/>
</dbReference>
<dbReference type="Gene3D" id="3.40.50.1000">
    <property type="entry name" value="HAD superfamily/HAD-like"/>
    <property type="match status" value="2"/>
</dbReference>
<dbReference type="InterPro" id="IPR023214">
    <property type="entry name" value="HAD_sf"/>
</dbReference>
<dbReference type="SUPFAM" id="SSF56784">
    <property type="entry name" value="HAD-like"/>
    <property type="match status" value="1"/>
</dbReference>
<sequence>MDCNRERKIEIGNVPDFWERVCASGTRFLGLDYDGTLAPFHVDPMQARPLSGVLELLRAIVAKDKMSVAVVSGRPVAEVLELLENLPVTIIGSHGFELRRPDDDTCIVRSPSAEQKEGLQKAKTKALQRGYGRKLEFKIASIAMHTRGVDARLASTMEESMFTEWSRLALLYDLECRRFNGGVEIRCAGWHKGDAVSELLFHQPPGVFPVYVGDDETDEDAFRIIQERGIGIKVGTSSYPTAAKGFLKDCQAVKQFLEAWISLTCTCGS</sequence>
<keyword evidence="4" id="KW-0460">Magnesium</keyword>
<comment type="pathway">
    <text evidence="1 4">Glycan biosynthesis; trehalose biosynthesis.</text>
</comment>
<dbReference type="InterPro" id="IPR044651">
    <property type="entry name" value="OTSB-like"/>
</dbReference>
<dbReference type="Proteomes" id="UP001144372">
    <property type="component" value="Unassembled WGS sequence"/>
</dbReference>
<dbReference type="RefSeq" id="WP_281793660.1">
    <property type="nucleotide sequence ID" value="NZ_BSDR01000001.1"/>
</dbReference>
<dbReference type="AlphaFoldDB" id="A0A9W6D350"/>
<evidence type="ECO:0000313" key="6">
    <source>
        <dbReference type="Proteomes" id="UP001144372"/>
    </source>
</evidence>
<dbReference type="InterPro" id="IPR006379">
    <property type="entry name" value="HAD-SF_hydro_IIB"/>
</dbReference>